<evidence type="ECO:0000313" key="2">
    <source>
        <dbReference type="Proteomes" id="UP001156484"/>
    </source>
</evidence>
<dbReference type="Proteomes" id="UP001156484">
    <property type="component" value="Chromosome"/>
</dbReference>
<name>A0ACD4DCB9_9NOCA</name>
<proteinExistence type="predicted"/>
<evidence type="ECO:0000313" key="1">
    <source>
        <dbReference type="EMBL" id="UYP17730.1"/>
    </source>
</evidence>
<gene>
    <name evidence="1" type="ORF">OED52_13720</name>
</gene>
<sequence>MGSGDDWQTKAWTFYNKVGELRYYVGWRAASVSRCQLVGSDIDPATGRPTGTTQDPRVQQIVRDIAGGAPGQSQLLKRLTYMLTVPGEGFVAMIVRSGDIDTYSDGSPISDTDKAAGGIEEWIALSRDEVKASGSDGIEFTLQDGSTHTYDETTDLLFRVWNPHPQKASEADSPVRAAEDPLVEIVRATVSIDNASKSRLVGNGIVFIPQEMSLPEQNAPTATPLPSETPAGYDPDIVAPPAAQQLQDLLYQVGTTAYSDQDSMAAHMPIIAAVPGEWTDKVKHLKFDSPVAESSLKTRESAIRRLAMSLDVAPERLLGLGSNSNHWSAWAIAEDDVKVHVVPVLETIVDALTRFVLRPALERAGIDPDKHVIWYDTTPLTQDPDKKAEAKDAHDRGAITSKALREYSGFVDEDGYDLTTAEGWQELARDRAAKDVSLIPMLAPLLGAGVSEIQATQQQLPAGNTTTTTDAGEGDELPHTEPATQPTATDEPDQVNASATIALVETFVARAVELANKRRRNRANAHLFRDTPIHLAHRNLPRLPKAEVPKLIEGWDTSIPWPTVERLGLTRDTITAWVEADATDILTGA</sequence>
<dbReference type="EMBL" id="CP107551">
    <property type="protein sequence ID" value="UYP17730.1"/>
    <property type="molecule type" value="Genomic_DNA"/>
</dbReference>
<keyword evidence="2" id="KW-1185">Reference proteome</keyword>
<organism evidence="1 2">
    <name type="scientific">Rhodococcus sacchari</name>
    <dbReference type="NCBI Taxonomy" id="2962047"/>
    <lineage>
        <taxon>Bacteria</taxon>
        <taxon>Bacillati</taxon>
        <taxon>Actinomycetota</taxon>
        <taxon>Actinomycetes</taxon>
        <taxon>Mycobacteriales</taxon>
        <taxon>Nocardiaceae</taxon>
        <taxon>Rhodococcus</taxon>
    </lineage>
</organism>
<reference evidence="1" key="1">
    <citation type="submission" date="2022-10" db="EMBL/GenBank/DDBJ databases">
        <title>Rhodococcus ferula Z13 complete genome.</title>
        <authorList>
            <person name="Long X."/>
            <person name="Zang M."/>
        </authorList>
    </citation>
    <scope>NUCLEOTIDE SEQUENCE</scope>
    <source>
        <strain evidence="1">Z13</strain>
    </source>
</reference>
<accession>A0ACD4DCB9</accession>
<protein>
    <submittedName>
        <fullName evidence="1">Uncharacterized protein</fullName>
    </submittedName>
</protein>